<proteinExistence type="predicted"/>
<accession>A0AA36MNX2</accession>
<sequence>MTTVQESEDGARNLAVSEVDEGLTKAIAHSNELEQRARQLQAHFQQAQKGMGEISRLCDQADTSVVRSQALLNRSAHRIHELSERLQHLVQAHQPAEGGASFPSTSGALGRADGRTGPRSKSKPSAGPRRPSSSRGSAR</sequence>
<feature type="compositionally biased region" description="Low complexity" evidence="2">
    <location>
        <begin position="123"/>
        <end position="139"/>
    </location>
</feature>
<dbReference type="AlphaFoldDB" id="A0AA36MNX2"/>
<keyword evidence="4" id="KW-1185">Reference proteome</keyword>
<gene>
    <name evidence="3" type="ORF">EVOR1521_LOCUS3672</name>
</gene>
<name>A0AA36MNX2_9DINO</name>
<feature type="region of interest" description="Disordered" evidence="2">
    <location>
        <begin position="89"/>
        <end position="139"/>
    </location>
</feature>
<evidence type="ECO:0000313" key="3">
    <source>
        <dbReference type="EMBL" id="CAJ1374012.1"/>
    </source>
</evidence>
<evidence type="ECO:0000256" key="2">
    <source>
        <dbReference type="SAM" id="MobiDB-lite"/>
    </source>
</evidence>
<comment type="caution">
    <text evidence="3">The sequence shown here is derived from an EMBL/GenBank/DDBJ whole genome shotgun (WGS) entry which is preliminary data.</text>
</comment>
<reference evidence="3" key="1">
    <citation type="submission" date="2023-08" db="EMBL/GenBank/DDBJ databases">
        <authorList>
            <person name="Chen Y."/>
            <person name="Shah S."/>
            <person name="Dougan E. K."/>
            <person name="Thang M."/>
            <person name="Chan C."/>
        </authorList>
    </citation>
    <scope>NUCLEOTIDE SEQUENCE</scope>
</reference>
<protein>
    <submittedName>
        <fullName evidence="3">Uncharacterized protein</fullName>
    </submittedName>
</protein>
<feature type="coiled-coil region" evidence="1">
    <location>
        <begin position="23"/>
        <end position="50"/>
    </location>
</feature>
<keyword evidence="1" id="KW-0175">Coiled coil</keyword>
<dbReference type="EMBL" id="CAUJNA010000226">
    <property type="protein sequence ID" value="CAJ1374012.1"/>
    <property type="molecule type" value="Genomic_DNA"/>
</dbReference>
<evidence type="ECO:0000313" key="4">
    <source>
        <dbReference type="Proteomes" id="UP001178507"/>
    </source>
</evidence>
<dbReference type="Proteomes" id="UP001178507">
    <property type="component" value="Unassembled WGS sequence"/>
</dbReference>
<evidence type="ECO:0000256" key="1">
    <source>
        <dbReference type="SAM" id="Coils"/>
    </source>
</evidence>
<organism evidence="3 4">
    <name type="scientific">Effrenium voratum</name>
    <dbReference type="NCBI Taxonomy" id="2562239"/>
    <lineage>
        <taxon>Eukaryota</taxon>
        <taxon>Sar</taxon>
        <taxon>Alveolata</taxon>
        <taxon>Dinophyceae</taxon>
        <taxon>Suessiales</taxon>
        <taxon>Symbiodiniaceae</taxon>
        <taxon>Effrenium</taxon>
    </lineage>
</organism>